<protein>
    <submittedName>
        <fullName evidence="8">F-type H+-transporting ATPase subunit epsilon</fullName>
    </submittedName>
</protein>
<evidence type="ECO:0000256" key="6">
    <source>
        <dbReference type="ARBA" id="ARBA00023196"/>
    </source>
</evidence>
<evidence type="ECO:0000259" key="7">
    <source>
        <dbReference type="Pfam" id="PF02823"/>
    </source>
</evidence>
<keyword evidence="4" id="KW-0406">Ion transport</keyword>
<dbReference type="AlphaFoldDB" id="A0A1M5RTC1"/>
<dbReference type="GO" id="GO:0012505">
    <property type="term" value="C:endomembrane system"/>
    <property type="evidence" value="ECO:0007669"/>
    <property type="project" value="UniProtKB-SubCell"/>
</dbReference>
<evidence type="ECO:0000256" key="5">
    <source>
        <dbReference type="ARBA" id="ARBA00023136"/>
    </source>
</evidence>
<dbReference type="NCBIfam" id="NF009985">
    <property type="entry name" value="PRK13451.1"/>
    <property type="match status" value="1"/>
</dbReference>
<dbReference type="OrthoDB" id="47229at2"/>
<dbReference type="Gene3D" id="2.60.15.10">
    <property type="entry name" value="F0F1 ATP synthase delta/epsilon subunit, N-terminal"/>
    <property type="match status" value="1"/>
</dbReference>
<gene>
    <name evidence="8" type="ORF">SAMN02745199_0606</name>
</gene>
<evidence type="ECO:0000256" key="2">
    <source>
        <dbReference type="ARBA" id="ARBA00005712"/>
    </source>
</evidence>
<organism evidence="8 9">
    <name type="scientific">Thermosipho atlanticus DSM 15807</name>
    <dbReference type="NCBI Taxonomy" id="1123380"/>
    <lineage>
        <taxon>Bacteria</taxon>
        <taxon>Thermotogati</taxon>
        <taxon>Thermotogota</taxon>
        <taxon>Thermotogae</taxon>
        <taxon>Thermotogales</taxon>
        <taxon>Fervidobacteriaceae</taxon>
        <taxon>Thermosipho</taxon>
    </lineage>
</organism>
<dbReference type="InterPro" id="IPR001469">
    <property type="entry name" value="ATP_synth_F1_dsu/esu"/>
</dbReference>
<dbReference type="EMBL" id="FQXN01000002">
    <property type="protein sequence ID" value="SHH29419.1"/>
    <property type="molecule type" value="Genomic_DNA"/>
</dbReference>
<reference evidence="9" key="1">
    <citation type="submission" date="2016-11" db="EMBL/GenBank/DDBJ databases">
        <authorList>
            <person name="Varghese N."/>
            <person name="Submissions S."/>
        </authorList>
    </citation>
    <scope>NUCLEOTIDE SEQUENCE [LARGE SCALE GENOMIC DNA]</scope>
    <source>
        <strain evidence="9">DSM 15807</strain>
    </source>
</reference>
<evidence type="ECO:0000256" key="4">
    <source>
        <dbReference type="ARBA" id="ARBA00023065"/>
    </source>
</evidence>
<comment type="subcellular location">
    <subcellularLocation>
        <location evidence="1">Endomembrane system</location>
        <topology evidence="1">Peripheral membrane protein</topology>
    </subcellularLocation>
</comment>
<evidence type="ECO:0000256" key="1">
    <source>
        <dbReference type="ARBA" id="ARBA00004184"/>
    </source>
</evidence>
<dbReference type="InterPro" id="IPR036771">
    <property type="entry name" value="ATPsynth_dsu/esu_N"/>
</dbReference>
<evidence type="ECO:0000256" key="3">
    <source>
        <dbReference type="ARBA" id="ARBA00022448"/>
    </source>
</evidence>
<sequence length="93" mass="10544">MILKIFSPDGLIFEKEVKIVTFRTVEGEMGILDKRAPMIGKLKVDKLIAKDENNEYKYMIDDGFVHCDGKNVIIVTKGVKIPKDMDPHIYMGG</sequence>
<evidence type="ECO:0000313" key="8">
    <source>
        <dbReference type="EMBL" id="SHH29419.1"/>
    </source>
</evidence>
<dbReference type="Pfam" id="PF02823">
    <property type="entry name" value="ATP-synt_DE_N"/>
    <property type="match status" value="1"/>
</dbReference>
<accession>A0A1M5RTC1</accession>
<dbReference type="SUPFAM" id="SSF51344">
    <property type="entry name" value="Epsilon subunit of F1F0-ATP synthase N-terminal domain"/>
    <property type="match status" value="1"/>
</dbReference>
<comment type="similarity">
    <text evidence="2">Belongs to the ATPase epsilon chain family.</text>
</comment>
<feature type="domain" description="ATP synthase F1 complex delta/epsilon subunit N-terminal" evidence="7">
    <location>
        <begin position="2"/>
        <end position="77"/>
    </location>
</feature>
<dbReference type="CDD" id="cd12152">
    <property type="entry name" value="F1-ATPase_delta"/>
    <property type="match status" value="1"/>
</dbReference>
<dbReference type="InterPro" id="IPR020546">
    <property type="entry name" value="ATP_synth_F1_dsu/esu_N"/>
</dbReference>
<name>A0A1M5RTC1_9BACT</name>
<dbReference type="GO" id="GO:0045259">
    <property type="term" value="C:proton-transporting ATP synthase complex"/>
    <property type="evidence" value="ECO:0007669"/>
    <property type="project" value="UniProtKB-KW"/>
</dbReference>
<dbReference type="RefSeq" id="WP_073072046.1">
    <property type="nucleotide sequence ID" value="NZ_FQXN01000002.1"/>
</dbReference>
<keyword evidence="5" id="KW-0472">Membrane</keyword>
<evidence type="ECO:0000313" key="9">
    <source>
        <dbReference type="Proteomes" id="UP000242592"/>
    </source>
</evidence>
<dbReference type="Proteomes" id="UP000242592">
    <property type="component" value="Unassembled WGS sequence"/>
</dbReference>
<keyword evidence="6" id="KW-0139">CF(1)</keyword>
<proteinExistence type="inferred from homology"/>
<dbReference type="GO" id="GO:0046933">
    <property type="term" value="F:proton-transporting ATP synthase activity, rotational mechanism"/>
    <property type="evidence" value="ECO:0007669"/>
    <property type="project" value="InterPro"/>
</dbReference>
<keyword evidence="3" id="KW-0813">Transport</keyword>
<keyword evidence="9" id="KW-1185">Reference proteome</keyword>
<keyword evidence="6" id="KW-0066">ATP synthesis</keyword>
<dbReference type="STRING" id="1123380.SAMN02745199_0606"/>